<dbReference type="Proteomes" id="UP000366065">
    <property type="component" value="Unassembled WGS sequence"/>
</dbReference>
<dbReference type="InterPro" id="IPR036390">
    <property type="entry name" value="WH_DNA-bd_sf"/>
</dbReference>
<comment type="similarity">
    <text evidence="1">In the C-terminal section; belongs to the class-I pyridoxal-phosphate-dependent aminotransferase family.</text>
</comment>
<proteinExistence type="inferred from homology"/>
<dbReference type="InterPro" id="IPR015421">
    <property type="entry name" value="PyrdxlP-dep_Trfase_major"/>
</dbReference>
<dbReference type="PANTHER" id="PTHR46577">
    <property type="entry name" value="HTH-TYPE TRANSCRIPTIONAL REGULATORY PROTEIN GABR"/>
    <property type="match status" value="1"/>
</dbReference>
<dbReference type="Gene3D" id="1.10.10.10">
    <property type="entry name" value="Winged helix-like DNA-binding domain superfamily/Winged helix DNA-binding domain"/>
    <property type="match status" value="1"/>
</dbReference>
<keyword evidence="3" id="KW-0805">Transcription regulation</keyword>
<dbReference type="CDD" id="cd07377">
    <property type="entry name" value="WHTH_GntR"/>
    <property type="match status" value="1"/>
</dbReference>
<reference evidence="7 8" key="1">
    <citation type="submission" date="2019-08" db="EMBL/GenBank/DDBJ databases">
        <authorList>
            <person name="Peeters C."/>
        </authorList>
    </citation>
    <scope>NUCLEOTIDE SEQUENCE [LARGE SCALE GENOMIC DNA]</scope>
    <source>
        <strain evidence="7 8">LMG 20602</strain>
    </source>
</reference>
<feature type="domain" description="HTH gntR-type" evidence="6">
    <location>
        <begin position="7"/>
        <end position="75"/>
    </location>
</feature>
<dbReference type="Pfam" id="PF00155">
    <property type="entry name" value="Aminotran_1_2"/>
    <property type="match status" value="1"/>
</dbReference>
<dbReference type="SUPFAM" id="SSF53383">
    <property type="entry name" value="PLP-dependent transferases"/>
    <property type="match status" value="1"/>
</dbReference>
<dbReference type="PROSITE" id="PS50949">
    <property type="entry name" value="HTH_GNTR"/>
    <property type="match status" value="1"/>
</dbReference>
<dbReference type="InterPro" id="IPR000524">
    <property type="entry name" value="Tscrpt_reg_HTH_GntR"/>
</dbReference>
<dbReference type="InterPro" id="IPR004839">
    <property type="entry name" value="Aminotransferase_I/II_large"/>
</dbReference>
<evidence type="ECO:0000256" key="2">
    <source>
        <dbReference type="ARBA" id="ARBA00022898"/>
    </source>
</evidence>
<comment type="caution">
    <text evidence="7">The sequence shown here is derived from an EMBL/GenBank/DDBJ whole genome shotgun (WGS) entry which is preliminary data.</text>
</comment>
<dbReference type="InterPro" id="IPR051446">
    <property type="entry name" value="HTH_trans_reg/aminotransferase"/>
</dbReference>
<keyword evidence="4" id="KW-0238">DNA-binding</keyword>
<evidence type="ECO:0000256" key="5">
    <source>
        <dbReference type="ARBA" id="ARBA00023163"/>
    </source>
</evidence>
<dbReference type="SMART" id="SM00345">
    <property type="entry name" value="HTH_GNTR"/>
    <property type="match status" value="1"/>
</dbReference>
<accession>A0ABY6VL11</accession>
<sequence length="465" mass="50252">MTDASSPSPVARLVERLSDDIRRGVLPPGMALPTHRKLALQYGIAIASATKVYAKLRELGLVVGEVGRGTFVRDRPMQREWDVDDEARLSSSAVDLSFNHPSWPEQSELLRATLRELATAGDLSALMRQQPPGGRQHEREIVASYLRDVRGIEAESERVFLVGGAQQGLDVVVRAALRPGDAVAVDALTYPGFRMTASLGGLALKPVSYLNGANGGHGGNGGNGGHGGPDLAALDALCRRHAIRAIYTMPTLHNPLGWVLSEAQRRALVQIARRHDCLIVEDATYAYLVDDAPPPIVTLAPERTFHVSSVSKSVATGMRFGYVVAPKAHAVDVKRVIRATYWSLPSIVTAIATRWLASGEVERQEQRQRERARQRQAIAREVLRGMAVVAHPSSLFLWLPLPEGLRMDQVASALAASGIAVSKAQAYATTRHAPHALRLGLSSMSDAQVGPVLAEVRAVIDRLPL</sequence>
<keyword evidence="8" id="KW-1185">Reference proteome</keyword>
<evidence type="ECO:0000256" key="4">
    <source>
        <dbReference type="ARBA" id="ARBA00023125"/>
    </source>
</evidence>
<organism evidence="7 8">
    <name type="scientific">Pandoraea capi</name>
    <dbReference type="NCBI Taxonomy" id="2508286"/>
    <lineage>
        <taxon>Bacteria</taxon>
        <taxon>Pseudomonadati</taxon>
        <taxon>Pseudomonadota</taxon>
        <taxon>Betaproteobacteria</taxon>
        <taxon>Burkholderiales</taxon>
        <taxon>Burkholderiaceae</taxon>
        <taxon>Pandoraea</taxon>
    </lineage>
</organism>
<dbReference type="CDD" id="cd00609">
    <property type="entry name" value="AAT_like"/>
    <property type="match status" value="1"/>
</dbReference>
<dbReference type="Pfam" id="PF00392">
    <property type="entry name" value="GntR"/>
    <property type="match status" value="1"/>
</dbReference>
<evidence type="ECO:0000259" key="6">
    <source>
        <dbReference type="PROSITE" id="PS50949"/>
    </source>
</evidence>
<dbReference type="SUPFAM" id="SSF46785">
    <property type="entry name" value="Winged helix' DNA-binding domain"/>
    <property type="match status" value="1"/>
</dbReference>
<protein>
    <submittedName>
        <fullName evidence="7">GntR family transcriptional regulator</fullName>
    </submittedName>
</protein>
<dbReference type="PANTHER" id="PTHR46577:SF1">
    <property type="entry name" value="HTH-TYPE TRANSCRIPTIONAL REGULATORY PROTEIN GABR"/>
    <property type="match status" value="1"/>
</dbReference>
<keyword evidence="5" id="KW-0804">Transcription</keyword>
<dbReference type="EMBL" id="CABPRV010000001">
    <property type="protein sequence ID" value="VVD59143.1"/>
    <property type="molecule type" value="Genomic_DNA"/>
</dbReference>
<evidence type="ECO:0000313" key="8">
    <source>
        <dbReference type="Proteomes" id="UP000366065"/>
    </source>
</evidence>
<gene>
    <name evidence="7" type="ORF">PCA20602_00010</name>
</gene>
<keyword evidence="2" id="KW-0663">Pyridoxal phosphate</keyword>
<dbReference type="InterPro" id="IPR015424">
    <property type="entry name" value="PyrdxlP-dep_Trfase"/>
</dbReference>
<evidence type="ECO:0000256" key="1">
    <source>
        <dbReference type="ARBA" id="ARBA00005384"/>
    </source>
</evidence>
<dbReference type="InterPro" id="IPR036388">
    <property type="entry name" value="WH-like_DNA-bd_sf"/>
</dbReference>
<dbReference type="RefSeq" id="WP_150719454.1">
    <property type="nucleotide sequence ID" value="NZ_CABPRV010000001.1"/>
</dbReference>
<name>A0ABY6VL11_9BURK</name>
<evidence type="ECO:0000313" key="7">
    <source>
        <dbReference type="EMBL" id="VVD59143.1"/>
    </source>
</evidence>
<dbReference type="Gene3D" id="3.40.640.10">
    <property type="entry name" value="Type I PLP-dependent aspartate aminotransferase-like (Major domain)"/>
    <property type="match status" value="1"/>
</dbReference>
<evidence type="ECO:0000256" key="3">
    <source>
        <dbReference type="ARBA" id="ARBA00023015"/>
    </source>
</evidence>